<keyword evidence="8" id="KW-0808">Transferase</keyword>
<dbReference type="CDD" id="cd01446">
    <property type="entry name" value="DSP_MapKP"/>
    <property type="match status" value="1"/>
</dbReference>
<reference evidence="18 19" key="1">
    <citation type="submission" date="2017-05" db="EMBL/GenBank/DDBJ databases">
        <title>Genome sequence for an aflatoxigenic pathogen of Argentinian peanut, Aspergillus arachidicola.</title>
        <authorList>
            <person name="Moore G."/>
            <person name="Beltz S.B."/>
            <person name="Mack B.M."/>
        </authorList>
    </citation>
    <scope>NUCLEOTIDE SEQUENCE [LARGE SCALE GENOMIC DNA]</scope>
    <source>
        <strain evidence="18 19">CBS 117610</strain>
    </source>
</reference>
<comment type="subcellular location">
    <subcellularLocation>
        <location evidence="3">Cytoplasm</location>
    </subcellularLocation>
    <subcellularLocation>
        <location evidence="2">Mitochondrion inner membrane</location>
        <topology evidence="2">Single-pass membrane protein</topology>
    </subcellularLocation>
</comment>
<evidence type="ECO:0000313" key="19">
    <source>
        <dbReference type="Proteomes" id="UP000231358"/>
    </source>
</evidence>
<comment type="caution">
    <text evidence="18">The sequence shown here is derived from an EMBL/GenBank/DDBJ whole genome shotgun (WGS) entry which is preliminary data.</text>
</comment>
<dbReference type="SMART" id="SM00194">
    <property type="entry name" value="PTPc"/>
    <property type="match status" value="1"/>
</dbReference>
<comment type="similarity">
    <text evidence="5">Belongs to the FGGY kinase family.</text>
</comment>
<organism evidence="18 19">
    <name type="scientific">Aspergillus arachidicola</name>
    <dbReference type="NCBI Taxonomy" id="656916"/>
    <lineage>
        <taxon>Eukaryota</taxon>
        <taxon>Fungi</taxon>
        <taxon>Dikarya</taxon>
        <taxon>Ascomycota</taxon>
        <taxon>Pezizomycotina</taxon>
        <taxon>Eurotiomycetes</taxon>
        <taxon>Eurotiomycetidae</taxon>
        <taxon>Eurotiales</taxon>
        <taxon>Aspergillaceae</taxon>
        <taxon>Aspergillus</taxon>
        <taxon>Aspergillus subgen. Circumdati</taxon>
    </lineage>
</organism>
<evidence type="ECO:0000256" key="10">
    <source>
        <dbReference type="ARBA" id="ARBA00022777"/>
    </source>
</evidence>
<protein>
    <recommendedName>
        <fullName evidence="6">Cytochrome c oxidase assembly protein COX16, mitochondrial</fullName>
    </recommendedName>
    <alternativeName>
        <fullName evidence="7">Cytochrome c oxidase assembly protein cox16, mitochondrial</fullName>
    </alternativeName>
</protein>
<dbReference type="GO" id="GO:0019150">
    <property type="term" value="F:D-ribulokinase activity"/>
    <property type="evidence" value="ECO:0007669"/>
    <property type="project" value="TreeGrafter"/>
</dbReference>
<dbReference type="PANTHER" id="PTHR43435:SF4">
    <property type="entry name" value="FGGY CARBOHYDRATE KINASE DOMAIN-CONTAINING PROTEIN"/>
    <property type="match status" value="1"/>
</dbReference>
<proteinExistence type="inferred from homology"/>
<dbReference type="CDD" id="cd07782">
    <property type="entry name" value="ASKHA_NBD_FGGY_D-RBK"/>
    <property type="match status" value="1"/>
</dbReference>
<dbReference type="Pfam" id="PF00102">
    <property type="entry name" value="Y_phosphatase"/>
    <property type="match status" value="1"/>
</dbReference>
<dbReference type="Gene3D" id="1.20.58.2240">
    <property type="match status" value="1"/>
</dbReference>
<evidence type="ECO:0000256" key="9">
    <source>
        <dbReference type="ARBA" id="ARBA00022692"/>
    </source>
</evidence>
<dbReference type="Gene3D" id="3.30.420.40">
    <property type="match status" value="1"/>
</dbReference>
<evidence type="ECO:0000256" key="2">
    <source>
        <dbReference type="ARBA" id="ARBA00004434"/>
    </source>
</evidence>
<dbReference type="InterPro" id="IPR000242">
    <property type="entry name" value="PTP_cat"/>
</dbReference>
<dbReference type="InterPro" id="IPR020164">
    <property type="entry name" value="Cyt_c_Oxase_assmbl_COX16"/>
</dbReference>
<evidence type="ECO:0000256" key="1">
    <source>
        <dbReference type="ARBA" id="ARBA00002490"/>
    </source>
</evidence>
<dbReference type="GO" id="GO:0004725">
    <property type="term" value="F:protein tyrosine phosphatase activity"/>
    <property type="evidence" value="ECO:0007669"/>
    <property type="project" value="InterPro"/>
</dbReference>
<dbReference type="InterPro" id="IPR018485">
    <property type="entry name" value="FGGY_C"/>
</dbReference>
<sequence length="1444" mass="160914">MPVFQSKTFRRATTASSSLGERIGETYRARLPKHPFLLFGFPFVMIIVAGSFALTPAAALRYERYDRKVQQLSQEEAMNLGLRGPDGEEGIRRNPRRRIIGDEREEYYRLMAKDLDNWEQKRVQRFKGTGSTVDERRASAIYRRSLSRVLPKKDFIPDRSHTSTNLTSESGRAVEAERCAELLESSPNDVMLLDVRPYAHFAKRSIKGSLNLCIPTTLLKRPSFDTQKLANTFTNHVDKMNFARWKYCRYIIVYDAGTSDMKDAGPLVNVLKKFTTEGWDGDGLILRGGFDSFSNRFPALLQQQSSPAKPSKKPTSMHIDLPSVAPVAGGCALPDSSHPTIPFFGNIRQHMDLLGGVGQIPLQLPENLTESLRQSLPPWLREATDPADQGRGVSEKFLELEKKELERMKQALTYDKSSDTSAGGGFPEKFRVAGIEKGTKNRYNDIYPFDHSRVKLQDVPPGECDYVNANFMKAEYGNKRYIATQAPVPDTFTFGLRGLQDFWRVIWEQDVRLVVSLTAEFERGQIKCHPYWESGKYGPLQVNNFSQKYLDIDSPDSQQVSSPFKTSEDSAKPYIIVRHFENTAHSQNSQTVDHSDHDCAYDGKLDLIAKTVADFRTQRPSMVQNLSQFVLCYESVLEWEVLLHHLYQTPGLNEDLLPADSKQLFRVLQKRASQQLYGAQFTASCTCFHFRSLVLDVKASSLAPSEHQTFALVYKGHEDIQLFRTENGQLQLKACLKPQRFQAGAVEVLRTAFDADDGLYVLQRFTPTAEESPDSEHPFIKQAFNTYIRGQVYLIRYSLQSRQDPVRVCTFPDHAEYEPLALAAAHRDTFAISWQHSRESEECEVVLYNAQSASSAHSLSSAIDHYIGIDVGTGSARACIIDGKGDIVGLASENIGLWQPQQGYYEQSTNDIWRCICVAVQRAISQHNIDPETVRGIGFDATCSLSVFSNVTDEPISVTGPNFDSDRNVILWLDHRPVEETEKVNATNHNLLRYVGGKMSIEMEIPKVLWLKNHMPKELFDQCKFYDLADALTHIATGNEKRSFCSVVCKQGYVPVGVDGSVKGWQEDFLAEIGLGDLTQENFKRMGGVDGVNGDYLSAGELAGTLCEKAASELGLPSGIAIGSGVIDAYAGWVGTVGAKVDLGSEQLSSNAAKNDKTQAFSRLAAVAGTSTCHLAMSPNPVFVPGVWGPYRDTIQPGYWMAEGGQSATGELLKYVIETHPAFNQAVSIAESYNANIYEYLNEHLKEMAHEQQAPSVAYLARHFFFYGDLWGNRSPIADSGMTGSVIGLTSNKSVDGLAIYYYATLEFIALQTRHIVETMNKAGHSLTSIFMSGSQCQNEILVGLIASACGMPVLIPRYIHAAVCHGAAMLGAKAASADADGKTEDLWEIMDRMSKPGKKVVPTDNATEKALLDVKYKVFLEQCYKQQEYRSLVDNAVSSWKST</sequence>
<evidence type="ECO:0000259" key="16">
    <source>
        <dbReference type="PROSITE" id="PS50055"/>
    </source>
</evidence>
<evidence type="ECO:0000259" key="17">
    <source>
        <dbReference type="PROSITE" id="PS50206"/>
    </source>
</evidence>
<evidence type="ECO:0000256" key="13">
    <source>
        <dbReference type="ARBA" id="ARBA00023128"/>
    </source>
</evidence>
<evidence type="ECO:0000256" key="7">
    <source>
        <dbReference type="ARBA" id="ARBA00019222"/>
    </source>
</evidence>
<evidence type="ECO:0000256" key="6">
    <source>
        <dbReference type="ARBA" id="ARBA00015368"/>
    </source>
</evidence>
<gene>
    <name evidence="18" type="ORF">AARAC_009222</name>
</gene>
<comment type="similarity">
    <text evidence="4">Belongs to the COX16 family.</text>
</comment>
<keyword evidence="19" id="KW-1185">Reference proteome</keyword>
<dbReference type="InterPro" id="IPR036873">
    <property type="entry name" value="Rhodanese-like_dom_sf"/>
</dbReference>
<evidence type="ECO:0000256" key="12">
    <source>
        <dbReference type="ARBA" id="ARBA00022989"/>
    </source>
</evidence>
<dbReference type="PROSITE" id="PS50055">
    <property type="entry name" value="TYR_PHOSPHATASE_PTP"/>
    <property type="match status" value="1"/>
</dbReference>
<evidence type="ECO:0000256" key="4">
    <source>
        <dbReference type="ARBA" id="ARBA00008370"/>
    </source>
</evidence>
<keyword evidence="10 18" id="KW-0418">Kinase</keyword>
<dbReference type="EMBL" id="NEXV01000568">
    <property type="protein sequence ID" value="PIG81298.1"/>
    <property type="molecule type" value="Genomic_DNA"/>
</dbReference>
<dbReference type="InterPro" id="IPR043129">
    <property type="entry name" value="ATPase_NBD"/>
</dbReference>
<evidence type="ECO:0000256" key="11">
    <source>
        <dbReference type="ARBA" id="ARBA00022792"/>
    </source>
</evidence>
<dbReference type="GO" id="GO:0005743">
    <property type="term" value="C:mitochondrial inner membrane"/>
    <property type="evidence" value="ECO:0007669"/>
    <property type="project" value="UniProtKB-SubCell"/>
</dbReference>
<evidence type="ECO:0000313" key="18">
    <source>
        <dbReference type="EMBL" id="PIG81298.1"/>
    </source>
</evidence>
<dbReference type="NCBIfam" id="TIGR01315">
    <property type="entry name" value="5C_CHO_kinase"/>
    <property type="match status" value="1"/>
</dbReference>
<dbReference type="PROSITE" id="PS50206">
    <property type="entry name" value="RHODANESE_3"/>
    <property type="match status" value="1"/>
</dbReference>
<evidence type="ECO:0000256" key="5">
    <source>
        <dbReference type="ARBA" id="ARBA00009156"/>
    </source>
</evidence>
<keyword evidence="14 15" id="KW-0472">Membrane</keyword>
<dbReference type="InterPro" id="IPR006003">
    <property type="entry name" value="FGGY_RbtK-like"/>
</dbReference>
<keyword evidence="9 15" id="KW-0812">Transmembrane</keyword>
<dbReference type="Pfam" id="PF00370">
    <property type="entry name" value="FGGY_N"/>
    <property type="match status" value="1"/>
</dbReference>
<dbReference type="Pfam" id="PF00581">
    <property type="entry name" value="Rhodanese"/>
    <property type="match status" value="1"/>
</dbReference>
<evidence type="ECO:0000256" key="8">
    <source>
        <dbReference type="ARBA" id="ARBA00022679"/>
    </source>
</evidence>
<dbReference type="Gene3D" id="3.40.250.10">
    <property type="entry name" value="Rhodanese-like domain"/>
    <property type="match status" value="1"/>
</dbReference>
<keyword evidence="11" id="KW-0999">Mitochondrion inner membrane</keyword>
<dbReference type="SUPFAM" id="SSF52821">
    <property type="entry name" value="Rhodanese/Cell cycle control phosphatase"/>
    <property type="match status" value="1"/>
</dbReference>
<dbReference type="Gene3D" id="3.90.190.10">
    <property type="entry name" value="Protein tyrosine phosphatase superfamily"/>
    <property type="match status" value="2"/>
</dbReference>
<feature type="domain" description="Rhodanese" evidence="17">
    <location>
        <begin position="186"/>
        <end position="302"/>
    </location>
</feature>
<comment type="function">
    <text evidence="1">Required for the assembly of the mitochondrial respiratory chain complex IV (CIV), also known as cytochrome c oxidase. May participate in merging the COX1 and COX2 assembly lines.</text>
</comment>
<name>A0A2G7FKZ9_9EURO</name>
<dbReference type="STRING" id="656916.A0A2G7FKZ9"/>
<dbReference type="FunFam" id="3.40.250.10:FF:000051">
    <property type="entry name" value="Protein tyrosine phosphatase (Pyp1), putative"/>
    <property type="match status" value="1"/>
</dbReference>
<dbReference type="GO" id="GO:0019321">
    <property type="term" value="P:pentose metabolic process"/>
    <property type="evidence" value="ECO:0007669"/>
    <property type="project" value="TreeGrafter"/>
</dbReference>
<dbReference type="Pfam" id="PF14138">
    <property type="entry name" value="COX16"/>
    <property type="match status" value="1"/>
</dbReference>
<evidence type="ECO:0000256" key="15">
    <source>
        <dbReference type="SAM" id="Phobius"/>
    </source>
</evidence>
<feature type="transmembrane region" description="Helical" evidence="15">
    <location>
        <begin position="36"/>
        <end position="60"/>
    </location>
</feature>
<dbReference type="Pfam" id="PF02782">
    <property type="entry name" value="FGGY_C"/>
    <property type="match status" value="1"/>
</dbReference>
<dbReference type="Proteomes" id="UP000231358">
    <property type="component" value="Unassembled WGS sequence"/>
</dbReference>
<keyword evidence="13" id="KW-0496">Mitochondrion</keyword>
<dbReference type="InterPro" id="IPR001763">
    <property type="entry name" value="Rhodanese-like_dom"/>
</dbReference>
<dbReference type="InterPro" id="IPR029021">
    <property type="entry name" value="Prot-tyrosine_phosphatase-like"/>
</dbReference>
<dbReference type="SMART" id="SM00450">
    <property type="entry name" value="RHOD"/>
    <property type="match status" value="1"/>
</dbReference>
<dbReference type="InterPro" id="IPR018484">
    <property type="entry name" value="FGGY_N"/>
</dbReference>
<accession>A0A2G7FKZ9</accession>
<dbReference type="SUPFAM" id="SSF52799">
    <property type="entry name" value="(Phosphotyrosine protein) phosphatases II"/>
    <property type="match status" value="1"/>
</dbReference>
<dbReference type="SUPFAM" id="SSF53067">
    <property type="entry name" value="Actin-like ATPase domain"/>
    <property type="match status" value="2"/>
</dbReference>
<evidence type="ECO:0000256" key="3">
    <source>
        <dbReference type="ARBA" id="ARBA00004496"/>
    </source>
</evidence>
<evidence type="ECO:0000256" key="14">
    <source>
        <dbReference type="ARBA" id="ARBA00023136"/>
    </source>
</evidence>
<feature type="domain" description="Tyrosine-protein phosphatase" evidence="16">
    <location>
        <begin position="440"/>
        <end position="624"/>
    </location>
</feature>
<dbReference type="PANTHER" id="PTHR43435">
    <property type="entry name" value="RIBULOKINASE"/>
    <property type="match status" value="1"/>
</dbReference>
<keyword evidence="12 15" id="KW-1133">Transmembrane helix</keyword>